<keyword evidence="3" id="KW-1185">Reference proteome</keyword>
<evidence type="ECO:0000313" key="2">
    <source>
        <dbReference type="EMBL" id="MBB4912322.1"/>
    </source>
</evidence>
<feature type="region of interest" description="Disordered" evidence="1">
    <location>
        <begin position="64"/>
        <end position="88"/>
    </location>
</feature>
<reference evidence="2 3" key="1">
    <citation type="submission" date="2020-08" db="EMBL/GenBank/DDBJ databases">
        <title>Genomic Encyclopedia of Type Strains, Phase III (KMG-III): the genomes of soil and plant-associated and newly described type strains.</title>
        <authorList>
            <person name="Whitman W."/>
        </authorList>
    </citation>
    <scope>NUCLEOTIDE SEQUENCE [LARGE SCALE GENOMIC DNA]</scope>
    <source>
        <strain evidence="2 3">CECT 8960</strain>
    </source>
</reference>
<organism evidence="2 3">
    <name type="scientific">Actinophytocola algeriensis</name>
    <dbReference type="NCBI Taxonomy" id="1768010"/>
    <lineage>
        <taxon>Bacteria</taxon>
        <taxon>Bacillati</taxon>
        <taxon>Actinomycetota</taxon>
        <taxon>Actinomycetes</taxon>
        <taxon>Pseudonocardiales</taxon>
        <taxon>Pseudonocardiaceae</taxon>
    </lineage>
</organism>
<dbReference type="RefSeq" id="WP_184816328.1">
    <property type="nucleotide sequence ID" value="NZ_JACHJQ010000013.1"/>
</dbReference>
<sequence length="88" mass="9760">MPDFRGMQALNAWLLGHDLGLLLQGPDPDAPEPLMHGVVVRQSPPPQTPFDRWDPVTVWVEIPDDGGAGVREPRRPLPPHREDVSEPS</sequence>
<name>A0A7W7QEX2_9PSEU</name>
<evidence type="ECO:0008006" key="4">
    <source>
        <dbReference type="Google" id="ProtNLM"/>
    </source>
</evidence>
<accession>A0A7W7QEX2</accession>
<proteinExistence type="predicted"/>
<comment type="caution">
    <text evidence="2">The sequence shown here is derived from an EMBL/GenBank/DDBJ whole genome shotgun (WGS) entry which is preliminary data.</text>
</comment>
<evidence type="ECO:0000313" key="3">
    <source>
        <dbReference type="Proteomes" id="UP000520767"/>
    </source>
</evidence>
<dbReference type="Proteomes" id="UP000520767">
    <property type="component" value="Unassembled WGS sequence"/>
</dbReference>
<feature type="compositionally biased region" description="Basic and acidic residues" evidence="1">
    <location>
        <begin position="71"/>
        <end position="88"/>
    </location>
</feature>
<dbReference type="EMBL" id="JACHJQ010000013">
    <property type="protein sequence ID" value="MBB4912322.1"/>
    <property type="molecule type" value="Genomic_DNA"/>
</dbReference>
<protein>
    <recommendedName>
        <fullName evidence="4">PASTA domain-containing protein</fullName>
    </recommendedName>
</protein>
<dbReference type="AlphaFoldDB" id="A0A7W7QEX2"/>
<evidence type="ECO:0000256" key="1">
    <source>
        <dbReference type="SAM" id="MobiDB-lite"/>
    </source>
</evidence>
<gene>
    <name evidence="2" type="ORF">FHR82_008593</name>
</gene>